<sequence length="396" mass="41641">MPFLRILSSLLLFCSSLGLVHAIPRPSPSTSQGECNAPWVELGVEIFDHLPKSEGVDYCTSLLGRGTVTSTTTLQVPTTITQTSIMDVVTTLSTPLTTETSTFIIPFTTIIDSTTTFVINEVTTLPTSSTTAIQTNKITSSTTLTTYTYTSTTSTTTFATQFSPALAYGKRSVSNNERRDLANVLGIAESLVTEFCSCVATAPIPTSTITETVHPTSTATTYITSITATATPAVSYITQVVSSTTTILSTVVNTIDVTSVTSTVTPDVATISTSTTVVQTKTIDAVASTTQVVVSSVIQEFALQTSGVGCVGAQNLITLATLGSEDTDTAIQECATVCLETAGCLSIDVLKSNPADDNGNTAIYCAIFSTPYQSSYLQIGCTGNPSFWFYNLETIG</sequence>
<protein>
    <recommendedName>
        <fullName evidence="4">Apple domain-containing protein</fullName>
    </recommendedName>
</protein>
<name>A0A2J6Q4A6_9HELO</name>
<dbReference type="AlphaFoldDB" id="A0A2J6Q4A6"/>
<dbReference type="Proteomes" id="UP000235672">
    <property type="component" value="Unassembled WGS sequence"/>
</dbReference>
<organism evidence="2 3">
    <name type="scientific">Hyaloscypha hepaticicola</name>
    <dbReference type="NCBI Taxonomy" id="2082293"/>
    <lineage>
        <taxon>Eukaryota</taxon>
        <taxon>Fungi</taxon>
        <taxon>Dikarya</taxon>
        <taxon>Ascomycota</taxon>
        <taxon>Pezizomycotina</taxon>
        <taxon>Leotiomycetes</taxon>
        <taxon>Helotiales</taxon>
        <taxon>Hyaloscyphaceae</taxon>
        <taxon>Hyaloscypha</taxon>
    </lineage>
</organism>
<evidence type="ECO:0000313" key="3">
    <source>
        <dbReference type="Proteomes" id="UP000235672"/>
    </source>
</evidence>
<evidence type="ECO:0000256" key="1">
    <source>
        <dbReference type="SAM" id="SignalP"/>
    </source>
</evidence>
<dbReference type="EMBL" id="KZ613482">
    <property type="protein sequence ID" value="PMD21127.1"/>
    <property type="molecule type" value="Genomic_DNA"/>
</dbReference>
<feature type="signal peptide" evidence="1">
    <location>
        <begin position="1"/>
        <end position="22"/>
    </location>
</feature>
<reference evidence="2 3" key="1">
    <citation type="submission" date="2016-05" db="EMBL/GenBank/DDBJ databases">
        <title>A degradative enzymes factory behind the ericoid mycorrhizal symbiosis.</title>
        <authorList>
            <consortium name="DOE Joint Genome Institute"/>
            <person name="Martino E."/>
            <person name="Morin E."/>
            <person name="Grelet G."/>
            <person name="Kuo A."/>
            <person name="Kohler A."/>
            <person name="Daghino S."/>
            <person name="Barry K."/>
            <person name="Choi C."/>
            <person name="Cichocki N."/>
            <person name="Clum A."/>
            <person name="Copeland A."/>
            <person name="Hainaut M."/>
            <person name="Haridas S."/>
            <person name="Labutti K."/>
            <person name="Lindquist E."/>
            <person name="Lipzen A."/>
            <person name="Khouja H.-R."/>
            <person name="Murat C."/>
            <person name="Ohm R."/>
            <person name="Olson A."/>
            <person name="Spatafora J."/>
            <person name="Veneault-Fourrey C."/>
            <person name="Henrissat B."/>
            <person name="Grigoriev I."/>
            <person name="Martin F."/>
            <person name="Perotto S."/>
        </authorList>
    </citation>
    <scope>NUCLEOTIDE SEQUENCE [LARGE SCALE GENOMIC DNA]</scope>
    <source>
        <strain evidence="2 3">UAMH 7357</strain>
    </source>
</reference>
<keyword evidence="1" id="KW-0732">Signal</keyword>
<evidence type="ECO:0008006" key="4">
    <source>
        <dbReference type="Google" id="ProtNLM"/>
    </source>
</evidence>
<gene>
    <name evidence="2" type="ORF">NA56DRAFT_703809</name>
</gene>
<proteinExistence type="predicted"/>
<evidence type="ECO:0000313" key="2">
    <source>
        <dbReference type="EMBL" id="PMD21127.1"/>
    </source>
</evidence>
<keyword evidence="3" id="KW-1185">Reference proteome</keyword>
<feature type="chain" id="PRO_5014420412" description="Apple domain-containing protein" evidence="1">
    <location>
        <begin position="23"/>
        <end position="396"/>
    </location>
</feature>
<accession>A0A2J6Q4A6</accession>